<gene>
    <name evidence="1" type="ORF">H1Rhizo25566_000002</name>
</gene>
<dbReference type="EMBL" id="MN035925">
    <property type="protein sequence ID" value="QDH90983.1"/>
    <property type="molecule type" value="Genomic_RNA"/>
</dbReference>
<proteinExistence type="predicted"/>
<protein>
    <submittedName>
        <fullName evidence="1">Uncharacterized protein</fullName>
    </submittedName>
</protein>
<name>A0A514DBK1_9VIRU</name>
<dbReference type="Gene3D" id="2.40.160.220">
    <property type="match status" value="1"/>
</dbReference>
<organism evidence="1">
    <name type="scientific">Leviviridae sp</name>
    <dbReference type="NCBI Taxonomy" id="2027243"/>
    <lineage>
        <taxon>Viruses</taxon>
        <taxon>Riboviria</taxon>
        <taxon>Orthornavirae</taxon>
        <taxon>Lenarviricota</taxon>
        <taxon>Leviviricetes</taxon>
        <taxon>Norzivirales</taxon>
        <taxon>Fiersviridae</taxon>
    </lineage>
</organism>
<evidence type="ECO:0000313" key="1">
    <source>
        <dbReference type="EMBL" id="QDH90983.1"/>
    </source>
</evidence>
<reference evidence="1" key="1">
    <citation type="submission" date="2019-05" db="EMBL/GenBank/DDBJ databases">
        <title>Metatranscriptomic reconstruction reveals RNA viruses with the potential to shape carbon cycling in soil.</title>
        <authorList>
            <person name="Starr E.P."/>
            <person name="Nuccio E."/>
            <person name="Pett-Ridge J."/>
            <person name="Banfield J.F."/>
            <person name="Firestone M.K."/>
        </authorList>
    </citation>
    <scope>NUCLEOTIDE SEQUENCE</scope>
    <source>
        <strain evidence="1">H1_Rhizo_25_scaffold_566</strain>
    </source>
</reference>
<sequence>MFLTDIVSAGDSSSTRTYSLRSILDGSSVRANSAAPLNAPETLTIKHSKSSRGGIPLDRHLARFDLTKINSSSAPVVASVYVNIEVPEDAVITAAIIKDMRTQLTNFLSDANVAKLLNGEP</sequence>
<accession>A0A514DBK1</accession>